<evidence type="ECO:0000313" key="2">
    <source>
        <dbReference type="EMBL" id="SDA37107.1"/>
    </source>
</evidence>
<dbReference type="Proteomes" id="UP000198756">
    <property type="component" value="Unassembled WGS sequence"/>
</dbReference>
<feature type="compositionally biased region" description="Low complexity" evidence="1">
    <location>
        <begin position="95"/>
        <end position="108"/>
    </location>
</feature>
<proteinExistence type="predicted"/>
<organism evidence="2 3">
    <name type="scientific">Algoriphagus alkaliphilus</name>
    <dbReference type="NCBI Taxonomy" id="279824"/>
    <lineage>
        <taxon>Bacteria</taxon>
        <taxon>Pseudomonadati</taxon>
        <taxon>Bacteroidota</taxon>
        <taxon>Cytophagia</taxon>
        <taxon>Cytophagales</taxon>
        <taxon>Cyclobacteriaceae</taxon>
        <taxon>Algoriphagus</taxon>
    </lineage>
</organism>
<reference evidence="3" key="1">
    <citation type="submission" date="2016-10" db="EMBL/GenBank/DDBJ databases">
        <authorList>
            <person name="Varghese N."/>
            <person name="Submissions S."/>
        </authorList>
    </citation>
    <scope>NUCLEOTIDE SEQUENCE [LARGE SCALE GENOMIC DNA]</scope>
    <source>
        <strain evidence="3">DSM 22703</strain>
    </source>
</reference>
<feature type="region of interest" description="Disordered" evidence="1">
    <location>
        <begin position="83"/>
        <end position="108"/>
    </location>
</feature>
<dbReference type="EMBL" id="FMXE01000002">
    <property type="protein sequence ID" value="SDA37107.1"/>
    <property type="molecule type" value="Genomic_DNA"/>
</dbReference>
<gene>
    <name evidence="2" type="ORF">SAMN03080617_00001</name>
</gene>
<dbReference type="AlphaFoldDB" id="A0A1G5UVN0"/>
<name>A0A1G5UVN0_9BACT</name>
<evidence type="ECO:0000313" key="3">
    <source>
        <dbReference type="Proteomes" id="UP000198756"/>
    </source>
</evidence>
<sequence>MRNSVIIILFIFASCESSYKNRLERGNDFFDKQEYESAIYEFSQIPESSDSYQEAQALKSRAEILKEEKIEFSKLRNDSIQTLRSQTKENIPEQSTKPSLPYSSKYSSQAVKTSNDRVERWISLGYLKFESNYKVYISPDLWNSVDISGKEEVALTLLIYTEVFEGRGENSSIEFLDKQSGKEIASWSIWSGFEIK</sequence>
<protein>
    <submittedName>
        <fullName evidence="2">Uncharacterized protein</fullName>
    </submittedName>
</protein>
<dbReference type="RefSeq" id="WP_092727904.1">
    <property type="nucleotide sequence ID" value="NZ_FMXE01000002.1"/>
</dbReference>
<accession>A0A1G5UVN0</accession>
<keyword evidence="3" id="KW-1185">Reference proteome</keyword>
<dbReference type="PROSITE" id="PS51257">
    <property type="entry name" value="PROKAR_LIPOPROTEIN"/>
    <property type="match status" value="1"/>
</dbReference>
<dbReference type="STRING" id="279824.SAMN03080617_00001"/>
<evidence type="ECO:0000256" key="1">
    <source>
        <dbReference type="SAM" id="MobiDB-lite"/>
    </source>
</evidence>